<sequence>MTNEAGEQCGGIGWTGATTCPSGWYCAFSNQYYSQCLQGTATTTSSAGGGATTSKTTSAQGGTETLAPGYSFIRAVVDPNFHKYLQSKVSKTAGDAVVGEPSTAAQFQIVGGQLIQSAGSGKLYAVVEPRANSTVMKLKVSWSTSPATSGTFVFSGDTVEWSSPTVSRPQNNVRVILFFFYQFNC</sequence>
<evidence type="ECO:0000256" key="1">
    <source>
        <dbReference type="ARBA" id="ARBA00022729"/>
    </source>
</evidence>
<gene>
    <name evidence="4" type="ORF">H0H81_004198</name>
</gene>
<dbReference type="PROSITE" id="PS51164">
    <property type="entry name" value="CBM1_2"/>
    <property type="match status" value="1"/>
</dbReference>
<dbReference type="GO" id="GO:0005576">
    <property type="term" value="C:extracellular region"/>
    <property type="evidence" value="ECO:0007669"/>
    <property type="project" value="InterPro"/>
</dbReference>
<dbReference type="Proteomes" id="UP000717328">
    <property type="component" value="Unassembled WGS sequence"/>
</dbReference>
<dbReference type="Pfam" id="PF00734">
    <property type="entry name" value="CBM_1"/>
    <property type="match status" value="1"/>
</dbReference>
<dbReference type="SUPFAM" id="SSF57180">
    <property type="entry name" value="Cellulose-binding domain"/>
    <property type="match status" value="1"/>
</dbReference>
<organism evidence="4 5">
    <name type="scientific">Sphagnurus paluster</name>
    <dbReference type="NCBI Taxonomy" id="117069"/>
    <lineage>
        <taxon>Eukaryota</taxon>
        <taxon>Fungi</taxon>
        <taxon>Dikarya</taxon>
        <taxon>Basidiomycota</taxon>
        <taxon>Agaricomycotina</taxon>
        <taxon>Agaricomycetes</taxon>
        <taxon>Agaricomycetidae</taxon>
        <taxon>Agaricales</taxon>
        <taxon>Tricholomatineae</taxon>
        <taxon>Lyophyllaceae</taxon>
        <taxon>Sphagnurus</taxon>
    </lineage>
</organism>
<dbReference type="EMBL" id="JABCKI010000108">
    <property type="protein sequence ID" value="KAG5652643.1"/>
    <property type="molecule type" value="Genomic_DNA"/>
</dbReference>
<protein>
    <recommendedName>
        <fullName evidence="3">CBM1 domain-containing protein</fullName>
    </recommendedName>
</protein>
<comment type="caution">
    <text evidence="4">The sequence shown here is derived from an EMBL/GenBank/DDBJ whole genome shotgun (WGS) entry which is preliminary data.</text>
</comment>
<evidence type="ECO:0000259" key="3">
    <source>
        <dbReference type="PROSITE" id="PS51164"/>
    </source>
</evidence>
<feature type="region of interest" description="Disordered" evidence="2">
    <location>
        <begin position="43"/>
        <end position="62"/>
    </location>
</feature>
<proteinExistence type="predicted"/>
<evidence type="ECO:0000313" key="4">
    <source>
        <dbReference type="EMBL" id="KAG5652643.1"/>
    </source>
</evidence>
<dbReference type="SMART" id="SM00236">
    <property type="entry name" value="fCBD"/>
    <property type="match status" value="1"/>
</dbReference>
<name>A0A9P7GM65_9AGAR</name>
<feature type="domain" description="CBM1" evidence="3">
    <location>
        <begin position="1"/>
        <end position="37"/>
    </location>
</feature>
<keyword evidence="1" id="KW-0732">Signal</keyword>
<accession>A0A9P7GM65</accession>
<reference evidence="4" key="1">
    <citation type="submission" date="2021-02" db="EMBL/GenBank/DDBJ databases">
        <authorList>
            <person name="Nieuwenhuis M."/>
            <person name="Van De Peppel L.J.J."/>
        </authorList>
    </citation>
    <scope>NUCLEOTIDE SEQUENCE</scope>
    <source>
        <strain evidence="4">D49</strain>
    </source>
</reference>
<dbReference type="GO" id="GO:0005975">
    <property type="term" value="P:carbohydrate metabolic process"/>
    <property type="evidence" value="ECO:0007669"/>
    <property type="project" value="InterPro"/>
</dbReference>
<dbReference type="OrthoDB" id="2119228at2759"/>
<keyword evidence="5" id="KW-1185">Reference proteome</keyword>
<dbReference type="PROSITE" id="PS00562">
    <property type="entry name" value="CBM1_1"/>
    <property type="match status" value="1"/>
</dbReference>
<dbReference type="AlphaFoldDB" id="A0A9P7GM65"/>
<evidence type="ECO:0000256" key="2">
    <source>
        <dbReference type="SAM" id="MobiDB-lite"/>
    </source>
</evidence>
<reference evidence="4" key="2">
    <citation type="submission" date="2021-10" db="EMBL/GenBank/DDBJ databases">
        <title>Phylogenomics reveals ancestral predisposition of the termite-cultivated fungus Termitomyces towards a domesticated lifestyle.</title>
        <authorList>
            <person name="Auxier B."/>
            <person name="Grum-Grzhimaylo A."/>
            <person name="Cardenas M.E."/>
            <person name="Lodge J.D."/>
            <person name="Laessoe T."/>
            <person name="Pedersen O."/>
            <person name="Smith M.E."/>
            <person name="Kuyper T.W."/>
            <person name="Franco-Molano E.A."/>
            <person name="Baroni T.J."/>
            <person name="Aanen D.K."/>
        </authorList>
    </citation>
    <scope>NUCLEOTIDE SEQUENCE</scope>
    <source>
        <strain evidence="4">D49</strain>
    </source>
</reference>
<dbReference type="InterPro" id="IPR035971">
    <property type="entry name" value="CBD_sf"/>
</dbReference>
<evidence type="ECO:0000313" key="5">
    <source>
        <dbReference type="Proteomes" id="UP000717328"/>
    </source>
</evidence>
<dbReference type="InterPro" id="IPR000254">
    <property type="entry name" value="CBD"/>
</dbReference>
<dbReference type="GO" id="GO:0030248">
    <property type="term" value="F:cellulose binding"/>
    <property type="evidence" value="ECO:0007669"/>
    <property type="project" value="InterPro"/>
</dbReference>